<dbReference type="RefSeq" id="WP_121689124.1">
    <property type="nucleotide sequence ID" value="NZ_RCUY01000012.1"/>
</dbReference>
<dbReference type="AlphaFoldDB" id="A0A3L7AIJ4"/>
<keyword evidence="2" id="KW-1185">Reference proteome</keyword>
<dbReference type="OrthoDB" id="5772641at2"/>
<evidence type="ECO:0000313" key="2">
    <source>
        <dbReference type="Proteomes" id="UP000269438"/>
    </source>
</evidence>
<organism evidence="1 2">
    <name type="scientific">Mycetocola lacteus</name>
    <dbReference type="NCBI Taxonomy" id="76637"/>
    <lineage>
        <taxon>Bacteria</taxon>
        <taxon>Bacillati</taxon>
        <taxon>Actinomycetota</taxon>
        <taxon>Actinomycetes</taxon>
        <taxon>Micrococcales</taxon>
        <taxon>Microbacteriaceae</taxon>
        <taxon>Mycetocola</taxon>
    </lineage>
</organism>
<evidence type="ECO:0000313" key="1">
    <source>
        <dbReference type="EMBL" id="RLP80316.1"/>
    </source>
</evidence>
<protein>
    <recommendedName>
        <fullName evidence="3">Antitoxin HicB</fullName>
    </recommendedName>
</protein>
<reference evidence="1 2" key="1">
    <citation type="submission" date="2018-10" db="EMBL/GenBank/DDBJ databases">
        <authorList>
            <person name="Li J."/>
        </authorList>
    </citation>
    <scope>NUCLEOTIDE SEQUENCE [LARGE SCALE GENOMIC DNA]</scope>
    <source>
        <strain evidence="1 2">JCM 11654</strain>
    </source>
</reference>
<sequence length="138" mass="15289">MKRNSYELVVSREGRWWIIDVPAIDYRTQARTLSEVEKMGRSLVAGALNREEDSFDISVTIEKPADVARRLADAAELDRVALESAQQAARDRRAAARALRDAYGLSAIDSATVLGISRARIYQLLDDSERPAAEALNA</sequence>
<dbReference type="Proteomes" id="UP000269438">
    <property type="component" value="Unassembled WGS sequence"/>
</dbReference>
<accession>A0A3L7AIJ4</accession>
<gene>
    <name evidence="1" type="ORF">D9V34_13945</name>
</gene>
<evidence type="ECO:0008006" key="3">
    <source>
        <dbReference type="Google" id="ProtNLM"/>
    </source>
</evidence>
<name>A0A3L7AIJ4_9MICO</name>
<comment type="caution">
    <text evidence="1">The sequence shown here is derived from an EMBL/GenBank/DDBJ whole genome shotgun (WGS) entry which is preliminary data.</text>
</comment>
<proteinExistence type="predicted"/>
<dbReference type="EMBL" id="RCUY01000012">
    <property type="protein sequence ID" value="RLP80316.1"/>
    <property type="molecule type" value="Genomic_DNA"/>
</dbReference>